<name>A0A2A9MR11_BESBE</name>
<comment type="caution">
    <text evidence="1">The sequence shown here is derived from an EMBL/GenBank/DDBJ whole genome shotgun (WGS) entry which is preliminary data.</text>
</comment>
<dbReference type="AlphaFoldDB" id="A0A2A9MR11"/>
<organism evidence="1 2">
    <name type="scientific">Besnoitia besnoiti</name>
    <name type="common">Apicomplexan protozoan</name>
    <dbReference type="NCBI Taxonomy" id="94643"/>
    <lineage>
        <taxon>Eukaryota</taxon>
        <taxon>Sar</taxon>
        <taxon>Alveolata</taxon>
        <taxon>Apicomplexa</taxon>
        <taxon>Conoidasida</taxon>
        <taxon>Coccidia</taxon>
        <taxon>Eucoccidiorida</taxon>
        <taxon>Eimeriorina</taxon>
        <taxon>Sarcocystidae</taxon>
        <taxon>Besnoitia</taxon>
    </lineage>
</organism>
<accession>A0A2A9MR11</accession>
<dbReference type="KEGG" id="bbes:BESB_010240"/>
<dbReference type="EMBL" id="NWUJ01000001">
    <property type="protein sequence ID" value="PFH38682.1"/>
    <property type="molecule type" value="Genomic_DNA"/>
</dbReference>
<reference evidence="1 2" key="1">
    <citation type="submission" date="2017-09" db="EMBL/GenBank/DDBJ databases">
        <title>Genome sequencing of Besnoitia besnoiti strain Bb-Ger1.</title>
        <authorList>
            <person name="Schares G."/>
            <person name="Venepally P."/>
            <person name="Lorenzi H.A."/>
        </authorList>
    </citation>
    <scope>NUCLEOTIDE SEQUENCE [LARGE SCALE GENOMIC DNA]</scope>
    <source>
        <strain evidence="1 2">Bb-Ger1</strain>
    </source>
</reference>
<gene>
    <name evidence="1" type="ORF">BESB_010240</name>
</gene>
<sequence length="119" mass="12372">MFGKLATLLMMAWEENPSLRYFVSFFTLTSNVVAVNVFLNGAHPQASCLVVLGALAAKALARALQSVFLPSLEVCAFGRAATGAGGSAQTLSVGLPETPFSLLLSSPRAALSLALELVT</sequence>
<dbReference type="RefSeq" id="XP_029222691.1">
    <property type="nucleotide sequence ID" value="XM_029359778.1"/>
</dbReference>
<evidence type="ECO:0000313" key="1">
    <source>
        <dbReference type="EMBL" id="PFH38682.1"/>
    </source>
</evidence>
<dbReference type="GeneID" id="40306086"/>
<protein>
    <submittedName>
        <fullName evidence="1">Uncharacterized protein</fullName>
    </submittedName>
</protein>
<dbReference type="Proteomes" id="UP000224006">
    <property type="component" value="Chromosome I"/>
</dbReference>
<proteinExistence type="predicted"/>
<keyword evidence="2" id="KW-1185">Reference proteome</keyword>
<evidence type="ECO:0000313" key="2">
    <source>
        <dbReference type="Proteomes" id="UP000224006"/>
    </source>
</evidence>
<dbReference type="VEuPathDB" id="ToxoDB:BESB_010240"/>